<keyword evidence="1 2" id="KW-0732">Signal</keyword>
<sequence>MKKLLLLAAALLAGLLLFTRHGAGEAQPRPAPAVLVVSGSNTMAPLVQAMARRFEQQHAGVRVDVGDSNSSRGLADVRAGQAQVAMVSRMLRGDEQDLRYLPIARDGLALVVHADNPVTSLSHAQVAAIYSGRVTNWKPLGGRDEPILSIAPARGEHGSPALVAQHFKLPLEQLRAQHTVGDNAERLQAVQAHRNAIAFVSVGEAERSRQAGAALRLLADEDIAATSRNVARGDYPLVRPLGLVTRGQPGALSQAFIAFCASSQVTDLIVAHGFVPYLD</sequence>
<dbReference type="InterPro" id="IPR050811">
    <property type="entry name" value="Phosphate_ABC_transporter"/>
</dbReference>
<dbReference type="EMBL" id="JAXOJX010000116">
    <property type="protein sequence ID" value="MDZ5461459.1"/>
    <property type="molecule type" value="Genomic_DNA"/>
</dbReference>
<protein>
    <submittedName>
        <fullName evidence="4">Phosphate ABC transporter substrate-binding protein</fullName>
    </submittedName>
</protein>
<dbReference type="Gene3D" id="3.40.190.10">
    <property type="entry name" value="Periplasmic binding protein-like II"/>
    <property type="match status" value="2"/>
</dbReference>
<dbReference type="InterPro" id="IPR024370">
    <property type="entry name" value="PBP_domain"/>
</dbReference>
<dbReference type="Pfam" id="PF12849">
    <property type="entry name" value="PBP_like_2"/>
    <property type="match status" value="1"/>
</dbReference>
<evidence type="ECO:0000256" key="2">
    <source>
        <dbReference type="SAM" id="SignalP"/>
    </source>
</evidence>
<evidence type="ECO:0000313" key="4">
    <source>
        <dbReference type="EMBL" id="MDZ5461459.1"/>
    </source>
</evidence>
<name>A0ABU5IRD7_9BURK</name>
<evidence type="ECO:0000256" key="1">
    <source>
        <dbReference type="ARBA" id="ARBA00022729"/>
    </source>
</evidence>
<dbReference type="Proteomes" id="UP001293718">
    <property type="component" value="Unassembled WGS sequence"/>
</dbReference>
<evidence type="ECO:0000313" key="5">
    <source>
        <dbReference type="Proteomes" id="UP001293718"/>
    </source>
</evidence>
<proteinExistence type="predicted"/>
<dbReference type="PANTHER" id="PTHR30570:SF1">
    <property type="entry name" value="PHOSPHATE-BINDING PROTEIN PSTS"/>
    <property type="match status" value="1"/>
</dbReference>
<comment type="caution">
    <text evidence="4">The sequence shown here is derived from an EMBL/GenBank/DDBJ whole genome shotgun (WGS) entry which is preliminary data.</text>
</comment>
<gene>
    <name evidence="4" type="ORF">SM757_33270</name>
</gene>
<dbReference type="PANTHER" id="PTHR30570">
    <property type="entry name" value="PERIPLASMIC PHOSPHATE BINDING COMPONENT OF PHOSPHATE ABC TRANSPORTER"/>
    <property type="match status" value="1"/>
</dbReference>
<feature type="signal peptide" evidence="2">
    <location>
        <begin position="1"/>
        <end position="23"/>
    </location>
</feature>
<evidence type="ECO:0000259" key="3">
    <source>
        <dbReference type="Pfam" id="PF12849"/>
    </source>
</evidence>
<keyword evidence="5" id="KW-1185">Reference proteome</keyword>
<accession>A0ABU5IRD7</accession>
<feature type="domain" description="PBP" evidence="3">
    <location>
        <begin position="30"/>
        <end position="263"/>
    </location>
</feature>
<dbReference type="CDD" id="cd13653">
    <property type="entry name" value="PBP2_phosphate_like_1"/>
    <property type="match status" value="1"/>
</dbReference>
<feature type="chain" id="PRO_5045490301" evidence="2">
    <location>
        <begin position="24"/>
        <end position="279"/>
    </location>
</feature>
<dbReference type="RefSeq" id="WP_322468611.1">
    <property type="nucleotide sequence ID" value="NZ_JAXOJX010000116.1"/>
</dbReference>
<organism evidence="4 5">
    <name type="scientific">Azohydromonas lata</name>
    <dbReference type="NCBI Taxonomy" id="45677"/>
    <lineage>
        <taxon>Bacteria</taxon>
        <taxon>Pseudomonadati</taxon>
        <taxon>Pseudomonadota</taxon>
        <taxon>Betaproteobacteria</taxon>
        <taxon>Burkholderiales</taxon>
        <taxon>Sphaerotilaceae</taxon>
        <taxon>Azohydromonas</taxon>
    </lineage>
</organism>
<reference evidence="4 5" key="1">
    <citation type="submission" date="2023-11" db="EMBL/GenBank/DDBJ databases">
        <title>Draft genome of Azohydromonas lata strain H1 (DSM1123), a polyhydroxyalkanoate producer.</title>
        <authorList>
            <person name="Traversa D."/>
            <person name="D'Addabbo P."/>
            <person name="Pazzani C."/>
            <person name="Manzari C."/>
            <person name="Chiara M."/>
            <person name="Scrascia M."/>
        </authorList>
    </citation>
    <scope>NUCLEOTIDE SEQUENCE [LARGE SCALE GENOMIC DNA]</scope>
    <source>
        <strain evidence="4 5">H1</strain>
    </source>
</reference>
<dbReference type="SUPFAM" id="SSF53850">
    <property type="entry name" value="Periplasmic binding protein-like II"/>
    <property type="match status" value="1"/>
</dbReference>